<accession>A0A850PU31</accession>
<gene>
    <name evidence="2" type="ORF">HLY00_1511</name>
    <name evidence="1" type="ORF">HLY00_3627</name>
</gene>
<feature type="non-terminal residue" evidence="2">
    <location>
        <position position="26"/>
    </location>
</feature>
<comment type="caution">
    <text evidence="2">The sequence shown here is derived from an EMBL/GenBank/DDBJ whole genome shotgun (WGS) entry which is preliminary data.</text>
</comment>
<keyword evidence="3" id="KW-1185">Reference proteome</keyword>
<dbReference type="EMBL" id="JABFYL010000033">
    <property type="protein sequence ID" value="NVN51275.1"/>
    <property type="molecule type" value="Genomic_DNA"/>
</dbReference>
<sequence>MLGEKGAVMTTLEDVAKKKAAEQSAE</sequence>
<evidence type="ECO:0000313" key="2">
    <source>
        <dbReference type="EMBL" id="NVN51524.1"/>
    </source>
</evidence>
<evidence type="ECO:0000313" key="1">
    <source>
        <dbReference type="EMBL" id="NVN51275.1"/>
    </source>
</evidence>
<dbReference type="Proteomes" id="UP000570517">
    <property type="component" value="Unassembled WGS sequence"/>
</dbReference>
<dbReference type="EMBL" id="JABFYL010000039">
    <property type="protein sequence ID" value="NVN51524.1"/>
    <property type="molecule type" value="Genomic_DNA"/>
</dbReference>
<reference evidence="2 3" key="1">
    <citation type="submission" date="2020-05" db="EMBL/GenBank/DDBJ databases">
        <title>Draft genome sequence of Mycobacterium hippocampi DL, isolated from European seabass, Dicentrarchus labrax, reared in fish farms.</title>
        <authorList>
            <person name="Stathopoulou P."/>
            <person name="Asimakis E."/>
            <person name="Tzokas K."/>
            <person name="Batargias C."/>
            <person name="Tsiamis G."/>
        </authorList>
    </citation>
    <scope>NUCLEOTIDE SEQUENCE [LARGE SCALE GENOMIC DNA]</scope>
    <source>
        <strain evidence="2 3">DL</strain>
    </source>
</reference>
<dbReference type="AlphaFoldDB" id="A0A850PU31"/>
<name>A0A850PU31_9MYCO</name>
<protein>
    <submittedName>
        <fullName evidence="2">Uncharacterized protein</fullName>
    </submittedName>
</protein>
<organism evidence="2 3">
    <name type="scientific">Mycolicibacterium hippocampi</name>
    <dbReference type="NCBI Taxonomy" id="659824"/>
    <lineage>
        <taxon>Bacteria</taxon>
        <taxon>Bacillati</taxon>
        <taxon>Actinomycetota</taxon>
        <taxon>Actinomycetes</taxon>
        <taxon>Mycobacteriales</taxon>
        <taxon>Mycobacteriaceae</taxon>
        <taxon>Mycolicibacterium</taxon>
    </lineage>
</organism>
<proteinExistence type="predicted"/>
<evidence type="ECO:0000313" key="3">
    <source>
        <dbReference type="Proteomes" id="UP000570517"/>
    </source>
</evidence>